<evidence type="ECO:0000313" key="6">
    <source>
        <dbReference type="EMBL" id="VFT84149.1"/>
    </source>
</evidence>
<dbReference type="EMBL" id="CAADRA010005193">
    <property type="protein sequence ID" value="VFT86795.1"/>
    <property type="molecule type" value="Genomic_DNA"/>
</dbReference>
<accession>A0A485KGG7</accession>
<organism evidence="6 8">
    <name type="scientific">Aphanomyces stellatus</name>
    <dbReference type="NCBI Taxonomy" id="120398"/>
    <lineage>
        <taxon>Eukaryota</taxon>
        <taxon>Sar</taxon>
        <taxon>Stramenopiles</taxon>
        <taxon>Oomycota</taxon>
        <taxon>Saprolegniomycetes</taxon>
        <taxon>Saprolegniales</taxon>
        <taxon>Verrucalvaceae</taxon>
        <taxon>Aphanomyces</taxon>
    </lineage>
</organism>
<dbReference type="Proteomes" id="UP000332933">
    <property type="component" value="Unassembled WGS sequence"/>
</dbReference>
<protein>
    <submittedName>
        <fullName evidence="5">Aste57867_7212 protein</fullName>
    </submittedName>
    <submittedName>
        <fullName evidence="6">Aste57867_7223 protein</fullName>
    </submittedName>
    <submittedName>
        <fullName evidence="7">Aste57867_9917 protein</fullName>
    </submittedName>
</protein>
<proteinExistence type="predicted"/>
<dbReference type="AlphaFoldDB" id="A0A485KGG7"/>
<evidence type="ECO:0000313" key="4">
    <source>
        <dbReference type="EMBL" id="KAF0704901.1"/>
    </source>
</evidence>
<evidence type="ECO:0000259" key="1">
    <source>
        <dbReference type="Pfam" id="PF13391"/>
    </source>
</evidence>
<evidence type="ECO:0000313" key="2">
    <source>
        <dbReference type="EMBL" id="KAF0699521.1"/>
    </source>
</evidence>
<evidence type="ECO:0000313" key="5">
    <source>
        <dbReference type="EMBL" id="VFT84138.1"/>
    </source>
</evidence>
<evidence type="ECO:0000313" key="7">
    <source>
        <dbReference type="EMBL" id="VFT86795.1"/>
    </source>
</evidence>
<reference evidence="6 8" key="1">
    <citation type="submission" date="2019-03" db="EMBL/GenBank/DDBJ databases">
        <authorList>
            <person name="Gaulin E."/>
            <person name="Dumas B."/>
        </authorList>
    </citation>
    <scope>NUCLEOTIDE SEQUENCE [LARGE SCALE GENOMIC DNA]</scope>
    <source>
        <strain evidence="6">CBS 568.67</strain>
    </source>
</reference>
<dbReference type="EMBL" id="VJMH01003775">
    <property type="protein sequence ID" value="KAF0704901.1"/>
    <property type="molecule type" value="Genomic_DNA"/>
</dbReference>
<dbReference type="EMBL" id="CAADRA010003796">
    <property type="protein sequence ID" value="VFT84149.1"/>
    <property type="molecule type" value="Genomic_DNA"/>
</dbReference>
<dbReference type="Pfam" id="PF13391">
    <property type="entry name" value="HNH_2"/>
    <property type="match status" value="1"/>
</dbReference>
<dbReference type="EMBL" id="VJMH01003784">
    <property type="protein sequence ID" value="KAF0704883.1"/>
    <property type="molecule type" value="Genomic_DNA"/>
</dbReference>
<dbReference type="EMBL" id="VJMH01005172">
    <property type="protein sequence ID" value="KAF0699521.1"/>
    <property type="molecule type" value="Genomic_DNA"/>
</dbReference>
<sequence length="157" mass="18391">MASDLMNISDINDERNGLLLFKPLEHAFDHFQISFIYNNADDCFHLKLFDPSIRNKPLIDLIQDPNHKKVLRAAVKGKKRCTFDLHTTFGDLDNKVLNVSVMKRPYKRCLNLQARLARAMARKKNAIEQTYDFDDFWSEGLAVEEIMDKFFKSTEQY</sequence>
<name>A0A485KGG7_9STRA</name>
<evidence type="ECO:0000313" key="3">
    <source>
        <dbReference type="EMBL" id="KAF0704883.1"/>
    </source>
</evidence>
<gene>
    <name evidence="6" type="primary">Aste57867_7223</name>
    <name evidence="5" type="synonym">Aste57867_7212</name>
    <name evidence="7" type="synonym">Aste57867_9917</name>
    <name evidence="4" type="ORF">As57867_007187</name>
    <name evidence="3" type="ORF">As57867_007198</name>
    <name evidence="2" type="ORF">As57867_009878</name>
    <name evidence="5" type="ORF">ASTE57867_7212</name>
    <name evidence="6" type="ORF">ASTE57867_7223</name>
    <name evidence="7" type="ORF">ASTE57867_9917</name>
</gene>
<reference evidence="2" key="2">
    <citation type="submission" date="2019-06" db="EMBL/GenBank/DDBJ databases">
        <title>Genomics analysis of Aphanomyces spp. identifies a new class of oomycete effector associated with host adaptation.</title>
        <authorList>
            <person name="Gaulin E."/>
        </authorList>
    </citation>
    <scope>NUCLEOTIDE SEQUENCE</scope>
    <source>
        <strain evidence="2">CBS 578.67</strain>
    </source>
</reference>
<feature type="domain" description="HNH nuclease" evidence="1">
    <location>
        <begin position="4"/>
        <end position="35"/>
    </location>
</feature>
<evidence type="ECO:0000313" key="8">
    <source>
        <dbReference type="Proteomes" id="UP000332933"/>
    </source>
</evidence>
<keyword evidence="8" id="KW-1185">Reference proteome</keyword>
<dbReference type="EMBL" id="CAADRA010003787">
    <property type="protein sequence ID" value="VFT84138.1"/>
    <property type="molecule type" value="Genomic_DNA"/>
</dbReference>
<dbReference type="InterPro" id="IPR003615">
    <property type="entry name" value="HNH_nuc"/>
</dbReference>
<dbReference type="OrthoDB" id="151325at2759"/>